<dbReference type="RefSeq" id="WP_068592067.1">
    <property type="nucleotide sequence ID" value="NZ_FTNK01000014.1"/>
</dbReference>
<name>A0ABY1K9G9_9BACL</name>
<gene>
    <name evidence="4" type="ORF">SAMN05421578_114140</name>
</gene>
<evidence type="ECO:0000313" key="4">
    <source>
        <dbReference type="EMBL" id="SIR45931.1"/>
    </source>
</evidence>
<dbReference type="Pfam" id="PF15615">
    <property type="entry name" value="TerB_C"/>
    <property type="match status" value="1"/>
</dbReference>
<reference evidence="4 5" key="1">
    <citation type="submission" date="2017-01" db="EMBL/GenBank/DDBJ databases">
        <authorList>
            <person name="Varghese N."/>
            <person name="Submissions S."/>
        </authorList>
    </citation>
    <scope>NUCLEOTIDE SEQUENCE [LARGE SCALE GENOMIC DNA]</scope>
    <source>
        <strain evidence="4 5">ATCC 23464</strain>
    </source>
</reference>
<dbReference type="Proteomes" id="UP000186666">
    <property type="component" value="Unassembled WGS sequence"/>
</dbReference>
<protein>
    <submittedName>
        <fullName evidence="4">TerB-C domain-containing protein</fullName>
    </submittedName>
</protein>
<dbReference type="InterPro" id="IPR028932">
    <property type="entry name" value="TerB-C"/>
</dbReference>
<sequence length="923" mass="105432">MTDKGEERNLVDIHIREAFQAAELVLEGYSEVNNGVGQAYAIPVLTVGSERLKAAEVSRKIKPDESLVPVLDGYISVDTLRQAGIGPMGRTIHGAVLDRPYQLLPVEIIARGSERMQGAWNRVVFPDLVWPHGGTYPVYEHLKFLAEWGLNGGARGGAFKHADQIRMFMNDTIHRYPDTKILVVGKKVLLDKLRESWIELDAMWLTAGGKQQMFQEILSSGIMIATPNVAKQQQVQTMSFDIILMLEPDDLTKSSTTQIYKQLKKMKSRLKIAIYAEEDYISQSYVSTTHMNLLKINEYTVSQYVIYNPKNPRKELPRPYRRMVRPSILSESTSLHMTEMELEGERGEKGTPIPRREDGGQSIPSVLTPWPVPERHASHHMEQGQSTPILSEVEGIQASVSRSELKSPFDLKLHDEIESLFPLQPRSARGLESSTTLFPIRGIGLGDASEHRFTKRARMLEETIESSAEFVPFMNYWPTYDSMTASQSKWYFYWRGEVRGKRYPDTDLSYLFLYVYELINGIGWREPLQGYHMMVDVWMAYRERHKKLTSHLLEWMTDFALVHQLPISLHDAFRYAPNELSGDLLEMELKYRFKTEPLDIPLSLLLRLSDVDVSKSKFYIDDGEQSMKEYVPKVFALVDAYLAKQQGLRLIEMFYPGPMTEKERPLFQSAMYDESQHGRSVVIHVSRISEHAPLREFATQLIRLTENKLREKLKFKGRLRGIELEPEIETLVSRYMDRMFNTSPVQERTGPAVVIDEEKLAQLQQDSEFVRDILTVNQEEEEDAEFVVDHEPEGSQWAVDGDEDTALSLNLSQHNLKGLEEAEVDGQPPESHITWDVTGLPEEWAEFADALRAIQLEAIYVLKEGHGLSGLQNIANEAGTMPELLLDDINQIAMDTIGDLIIDGDELTEEYMPMLAQLTKIIS</sequence>
<dbReference type="Pfam" id="PF13208">
    <property type="entry name" value="TerB_N"/>
    <property type="match status" value="1"/>
</dbReference>
<feature type="region of interest" description="Disordered" evidence="1">
    <location>
        <begin position="338"/>
        <end position="364"/>
    </location>
</feature>
<dbReference type="InterPro" id="IPR025266">
    <property type="entry name" value="TerB_N"/>
</dbReference>
<proteinExistence type="predicted"/>
<dbReference type="EMBL" id="FTNK01000014">
    <property type="protein sequence ID" value="SIR45931.1"/>
    <property type="molecule type" value="Genomic_DNA"/>
</dbReference>
<feature type="domain" description="TerB-C" evidence="3">
    <location>
        <begin position="744"/>
        <end position="906"/>
    </location>
</feature>
<comment type="caution">
    <text evidence="4">The sequence shown here is derived from an EMBL/GenBank/DDBJ whole genome shotgun (WGS) entry which is preliminary data.</text>
</comment>
<evidence type="ECO:0000313" key="5">
    <source>
        <dbReference type="Proteomes" id="UP000186666"/>
    </source>
</evidence>
<accession>A0ABY1K9G9</accession>
<organism evidence="4 5">
    <name type="scientific">Paenibacillus macquariensis</name>
    <dbReference type="NCBI Taxonomy" id="948756"/>
    <lineage>
        <taxon>Bacteria</taxon>
        <taxon>Bacillati</taxon>
        <taxon>Bacillota</taxon>
        <taxon>Bacilli</taxon>
        <taxon>Bacillales</taxon>
        <taxon>Paenibacillaceae</taxon>
        <taxon>Paenibacillus</taxon>
    </lineage>
</organism>
<feature type="compositionally biased region" description="Basic and acidic residues" evidence="1">
    <location>
        <begin position="343"/>
        <end position="359"/>
    </location>
</feature>
<evidence type="ECO:0000256" key="1">
    <source>
        <dbReference type="SAM" id="MobiDB-lite"/>
    </source>
</evidence>
<evidence type="ECO:0000259" key="3">
    <source>
        <dbReference type="Pfam" id="PF15615"/>
    </source>
</evidence>
<feature type="domain" description="TerB N-terminal" evidence="2">
    <location>
        <begin position="448"/>
        <end position="644"/>
    </location>
</feature>
<keyword evidence="5" id="KW-1185">Reference proteome</keyword>
<evidence type="ECO:0000259" key="2">
    <source>
        <dbReference type="Pfam" id="PF13208"/>
    </source>
</evidence>